<dbReference type="PANTHER" id="PTHR22803">
    <property type="entry name" value="MANNOSE, PHOSPHOLIPASE, LECTIN RECEPTOR RELATED"/>
    <property type="match status" value="1"/>
</dbReference>
<dbReference type="PROSITE" id="PS00615">
    <property type="entry name" value="C_TYPE_LECTIN_1"/>
    <property type="match status" value="1"/>
</dbReference>
<keyword evidence="5" id="KW-1185">Reference proteome</keyword>
<accession>A0AAV9QV86</accession>
<dbReference type="SMART" id="SM00034">
    <property type="entry name" value="CLECT"/>
    <property type="match status" value="1"/>
</dbReference>
<comment type="caution">
    <text evidence="4">The sequence shown here is derived from an EMBL/GenBank/DDBJ whole genome shotgun (WGS) entry which is preliminary data.</text>
</comment>
<dbReference type="InterPro" id="IPR001304">
    <property type="entry name" value="C-type_lectin-like"/>
</dbReference>
<dbReference type="InterPro" id="IPR016186">
    <property type="entry name" value="C-type_lectin-like/link_sf"/>
</dbReference>
<gene>
    <name evidence="4" type="ORF">CRENBAI_003911</name>
</gene>
<reference evidence="4 5" key="1">
    <citation type="submission" date="2021-06" db="EMBL/GenBank/DDBJ databases">
        <authorList>
            <person name="Palmer J.M."/>
        </authorList>
    </citation>
    <scope>NUCLEOTIDE SEQUENCE [LARGE SCALE GENOMIC DNA]</scope>
    <source>
        <strain evidence="4 5">MEX-2019</strain>
        <tissue evidence="4">Muscle</tissue>
    </source>
</reference>
<dbReference type="CDD" id="cd00037">
    <property type="entry name" value="CLECT"/>
    <property type="match status" value="1"/>
</dbReference>
<dbReference type="PROSITE" id="PS50041">
    <property type="entry name" value="C_TYPE_LECTIN_2"/>
    <property type="match status" value="1"/>
</dbReference>
<feature type="chain" id="PRO_5043631296" description="C-type lectin domain-containing protein" evidence="2">
    <location>
        <begin position="17"/>
        <end position="173"/>
    </location>
</feature>
<evidence type="ECO:0000313" key="5">
    <source>
        <dbReference type="Proteomes" id="UP001311232"/>
    </source>
</evidence>
<dbReference type="Pfam" id="PF00059">
    <property type="entry name" value="Lectin_C"/>
    <property type="match status" value="1"/>
</dbReference>
<evidence type="ECO:0000256" key="2">
    <source>
        <dbReference type="SAM" id="SignalP"/>
    </source>
</evidence>
<dbReference type="InterPro" id="IPR050111">
    <property type="entry name" value="C-type_lectin/snaclec_domain"/>
</dbReference>
<dbReference type="SUPFAM" id="SSF56436">
    <property type="entry name" value="C-type lectin-like"/>
    <property type="match status" value="1"/>
</dbReference>
<dbReference type="AlphaFoldDB" id="A0AAV9QV86"/>
<organism evidence="4 5">
    <name type="scientific">Crenichthys baileyi</name>
    <name type="common">White River springfish</name>
    <dbReference type="NCBI Taxonomy" id="28760"/>
    <lineage>
        <taxon>Eukaryota</taxon>
        <taxon>Metazoa</taxon>
        <taxon>Chordata</taxon>
        <taxon>Craniata</taxon>
        <taxon>Vertebrata</taxon>
        <taxon>Euteleostomi</taxon>
        <taxon>Actinopterygii</taxon>
        <taxon>Neopterygii</taxon>
        <taxon>Teleostei</taxon>
        <taxon>Neoteleostei</taxon>
        <taxon>Acanthomorphata</taxon>
        <taxon>Ovalentaria</taxon>
        <taxon>Atherinomorphae</taxon>
        <taxon>Cyprinodontiformes</taxon>
        <taxon>Goodeidae</taxon>
        <taxon>Crenichthys</taxon>
    </lineage>
</organism>
<dbReference type="InterPro" id="IPR016187">
    <property type="entry name" value="CTDL_fold"/>
</dbReference>
<keyword evidence="1" id="KW-1015">Disulfide bond</keyword>
<keyword evidence="2" id="KW-0732">Signal</keyword>
<dbReference type="EMBL" id="JAHHUM010002714">
    <property type="protein sequence ID" value="KAK5601123.1"/>
    <property type="molecule type" value="Genomic_DNA"/>
</dbReference>
<evidence type="ECO:0000313" key="4">
    <source>
        <dbReference type="EMBL" id="KAK5601123.1"/>
    </source>
</evidence>
<dbReference type="Gene3D" id="3.10.100.10">
    <property type="entry name" value="Mannose-Binding Protein A, subunit A"/>
    <property type="match status" value="1"/>
</dbReference>
<name>A0AAV9QV86_9TELE</name>
<evidence type="ECO:0000256" key="1">
    <source>
        <dbReference type="ARBA" id="ARBA00023157"/>
    </source>
</evidence>
<dbReference type="InterPro" id="IPR018378">
    <property type="entry name" value="C-type_lectin_CS"/>
</dbReference>
<feature type="signal peptide" evidence="2">
    <location>
        <begin position="1"/>
        <end position="16"/>
    </location>
</feature>
<dbReference type="Proteomes" id="UP001311232">
    <property type="component" value="Unassembled WGS sequence"/>
</dbReference>
<sequence>MKPVLLLSVLLCAAFAAPVEEEQKPAETAQVVQTAETADVQGPAVRFNFCSEGWFMHESRCFRFFNTPLSWYDAEEQCNSLGGHLASVSNPRQYSFLQQITQTAGQTIAWLGGFNLQGRWLWIDREGFYYTNWYSQLAASSNPCIFLNSATGWSNRPCNSNHRFICSKNPFGC</sequence>
<feature type="domain" description="C-type lectin" evidence="3">
    <location>
        <begin position="57"/>
        <end position="167"/>
    </location>
</feature>
<evidence type="ECO:0000259" key="3">
    <source>
        <dbReference type="PROSITE" id="PS50041"/>
    </source>
</evidence>
<protein>
    <recommendedName>
        <fullName evidence="3">C-type lectin domain-containing protein</fullName>
    </recommendedName>
</protein>
<proteinExistence type="predicted"/>